<name>A0A2R6R798_9APHY</name>
<evidence type="ECO:0000313" key="2">
    <source>
        <dbReference type="EMBL" id="PSS22612.1"/>
    </source>
</evidence>
<accession>A0A2R6R798</accession>
<dbReference type="EMBL" id="MLYV02000273">
    <property type="protein sequence ID" value="PSS22612.1"/>
    <property type="molecule type" value="Genomic_DNA"/>
</dbReference>
<sequence>MTTSLPCNNKTHCYDTDDLRDRFKQINSKGKETWAECRGKICINRYTFPHYTEQKQDPWAKTTDPNQIRLIVEKHGLSDELRREVEEELAHRTRPTQPKASSSSSTTTQPIASSSTTRAVPASTTPKPQTPRPTQIPIARSASDSGTPTQQPISQQQ</sequence>
<protein>
    <submittedName>
        <fullName evidence="2">Uncharacterized protein</fullName>
    </submittedName>
</protein>
<feature type="compositionally biased region" description="Polar residues" evidence="1">
    <location>
        <begin position="142"/>
        <end position="157"/>
    </location>
</feature>
<proteinExistence type="predicted"/>
<keyword evidence="3" id="KW-1185">Reference proteome</keyword>
<evidence type="ECO:0000313" key="3">
    <source>
        <dbReference type="Proteomes" id="UP000186601"/>
    </source>
</evidence>
<feature type="compositionally biased region" description="Polar residues" evidence="1">
    <location>
        <begin position="95"/>
        <end position="118"/>
    </location>
</feature>
<dbReference type="AlphaFoldDB" id="A0A2R6R798"/>
<feature type="compositionally biased region" description="Low complexity" evidence="1">
    <location>
        <begin position="124"/>
        <end position="138"/>
    </location>
</feature>
<organism evidence="2 3">
    <name type="scientific">Hermanssonia centrifuga</name>
    <dbReference type="NCBI Taxonomy" id="98765"/>
    <lineage>
        <taxon>Eukaryota</taxon>
        <taxon>Fungi</taxon>
        <taxon>Dikarya</taxon>
        <taxon>Basidiomycota</taxon>
        <taxon>Agaricomycotina</taxon>
        <taxon>Agaricomycetes</taxon>
        <taxon>Polyporales</taxon>
        <taxon>Meruliaceae</taxon>
        <taxon>Hermanssonia</taxon>
    </lineage>
</organism>
<comment type="caution">
    <text evidence="2">The sequence shown here is derived from an EMBL/GenBank/DDBJ whole genome shotgun (WGS) entry which is preliminary data.</text>
</comment>
<feature type="compositionally biased region" description="Basic and acidic residues" evidence="1">
    <location>
        <begin position="73"/>
        <end position="91"/>
    </location>
</feature>
<dbReference type="Proteomes" id="UP000186601">
    <property type="component" value="Unassembled WGS sequence"/>
</dbReference>
<evidence type="ECO:0000256" key="1">
    <source>
        <dbReference type="SAM" id="MobiDB-lite"/>
    </source>
</evidence>
<feature type="region of interest" description="Disordered" evidence="1">
    <location>
        <begin position="73"/>
        <end position="157"/>
    </location>
</feature>
<gene>
    <name evidence="2" type="ORF">PHLCEN_2v3078</name>
</gene>
<reference evidence="2 3" key="1">
    <citation type="submission" date="2018-02" db="EMBL/GenBank/DDBJ databases">
        <title>Genome sequence of the basidiomycete white-rot fungus Phlebia centrifuga.</title>
        <authorList>
            <person name="Granchi Z."/>
            <person name="Peng M."/>
            <person name="de Vries R.P."/>
            <person name="Hilden K."/>
            <person name="Makela M.R."/>
            <person name="Grigoriev I."/>
            <person name="Riley R."/>
        </authorList>
    </citation>
    <scope>NUCLEOTIDE SEQUENCE [LARGE SCALE GENOMIC DNA]</scope>
    <source>
        <strain evidence="2 3">FBCC195</strain>
    </source>
</reference>